<dbReference type="AlphaFoldDB" id="W4MEW0"/>
<dbReference type="HOGENOM" id="CLU_106619_2_1_7"/>
<organism evidence="3 4">
    <name type="scientific">Candidatus Entotheonella gemina</name>
    <dbReference type="NCBI Taxonomy" id="1429439"/>
    <lineage>
        <taxon>Bacteria</taxon>
        <taxon>Pseudomonadati</taxon>
        <taxon>Nitrospinota/Tectimicrobiota group</taxon>
        <taxon>Candidatus Tectimicrobiota</taxon>
        <taxon>Candidatus Entotheonellia</taxon>
        <taxon>Candidatus Entotheonellales</taxon>
        <taxon>Candidatus Entotheonellaceae</taxon>
        <taxon>Candidatus Entotheonella</taxon>
    </lineage>
</organism>
<dbReference type="EMBL" id="AZHX01000118">
    <property type="protein sequence ID" value="ETX08869.1"/>
    <property type="molecule type" value="Genomic_DNA"/>
</dbReference>
<keyword evidence="4" id="KW-1185">Reference proteome</keyword>
<comment type="caution">
    <text evidence="3">The sequence shown here is derived from an EMBL/GenBank/DDBJ whole genome shotgun (WGS) entry which is preliminary data.</text>
</comment>
<dbReference type="Proteomes" id="UP000019140">
    <property type="component" value="Unassembled WGS sequence"/>
</dbReference>
<reference evidence="3 4" key="1">
    <citation type="journal article" date="2014" name="Nature">
        <title>An environmental bacterial taxon with a large and distinct metabolic repertoire.</title>
        <authorList>
            <person name="Wilson M.C."/>
            <person name="Mori T."/>
            <person name="Ruckert C."/>
            <person name="Uria A.R."/>
            <person name="Helf M.J."/>
            <person name="Takada K."/>
            <person name="Gernert C."/>
            <person name="Steffens U.A."/>
            <person name="Heycke N."/>
            <person name="Schmitt S."/>
            <person name="Rinke C."/>
            <person name="Helfrich E.J."/>
            <person name="Brachmann A.O."/>
            <person name="Gurgui C."/>
            <person name="Wakimoto T."/>
            <person name="Kracht M."/>
            <person name="Crusemann M."/>
            <person name="Hentschel U."/>
            <person name="Abe I."/>
            <person name="Matsunaga S."/>
            <person name="Kalinowski J."/>
            <person name="Takeyama H."/>
            <person name="Piel J."/>
        </authorList>
    </citation>
    <scope>NUCLEOTIDE SEQUENCE [LARGE SCALE GENOMIC DNA]</scope>
    <source>
        <strain evidence="4">TSY2</strain>
    </source>
</reference>
<evidence type="ECO:0000313" key="4">
    <source>
        <dbReference type="Proteomes" id="UP000019140"/>
    </source>
</evidence>
<dbReference type="HAMAP" id="MF_00489">
    <property type="entry name" value="UPF0178"/>
    <property type="match status" value="1"/>
</dbReference>
<dbReference type="CDD" id="cd18720">
    <property type="entry name" value="PIN_YqxD-like"/>
    <property type="match status" value="1"/>
</dbReference>
<dbReference type="InterPro" id="IPR003791">
    <property type="entry name" value="UPF0178"/>
</dbReference>
<evidence type="ECO:0000256" key="1">
    <source>
        <dbReference type="ARBA" id="ARBA00008522"/>
    </source>
</evidence>
<dbReference type="PANTHER" id="PTHR35146:SF1">
    <property type="entry name" value="UPF0178 PROTEIN YAII"/>
    <property type="match status" value="1"/>
</dbReference>
<dbReference type="NCBIfam" id="NF001095">
    <property type="entry name" value="PRK00124.1"/>
    <property type="match status" value="1"/>
</dbReference>
<dbReference type="Pfam" id="PF02639">
    <property type="entry name" value="DUF188"/>
    <property type="match status" value="1"/>
</dbReference>
<comment type="similarity">
    <text evidence="1 2">Belongs to the UPF0178 family.</text>
</comment>
<evidence type="ECO:0000256" key="2">
    <source>
        <dbReference type="HAMAP-Rule" id="MF_00489"/>
    </source>
</evidence>
<protein>
    <recommendedName>
        <fullName evidence="2">UPF0178 protein ETSY2_02825</fullName>
    </recommendedName>
</protein>
<proteinExistence type="inferred from homology"/>
<dbReference type="PANTHER" id="PTHR35146">
    <property type="entry name" value="UPF0178 PROTEIN YAII"/>
    <property type="match status" value="1"/>
</dbReference>
<sequence>MEVPVQIWVDADACPAEIKDLIFRVSQRRRLPAYLVANRQMYTPPSSQVKLVCVPKEPDAADHYIVRHVTPNDIVITADIPLAAASVDKSAQVISPRGEVFTAENVHERLAVRNLMQDLRSSGLVQGGPAPLKAQDRQKFADALDRAITKGEQAKR</sequence>
<gene>
    <name evidence="3" type="ORF">ETSY2_02825</name>
</gene>
<evidence type="ECO:0000313" key="3">
    <source>
        <dbReference type="EMBL" id="ETX08869.1"/>
    </source>
</evidence>
<accession>W4MEW0</accession>
<name>W4MEW0_9BACT</name>